<accession>A0A8H3TN75</accession>
<protein>
    <recommendedName>
        <fullName evidence="1">N-acetyltransferase domain-containing protein</fullName>
    </recommendedName>
</protein>
<comment type="caution">
    <text evidence="2">The sequence shown here is derived from an EMBL/GenBank/DDBJ whole genome shotgun (WGS) entry which is preliminary data.</text>
</comment>
<keyword evidence="3" id="KW-1185">Reference proteome</keyword>
<proteinExistence type="predicted"/>
<evidence type="ECO:0000313" key="2">
    <source>
        <dbReference type="EMBL" id="GHJ83811.1"/>
    </source>
</evidence>
<dbReference type="EMBL" id="BLZA01000005">
    <property type="protein sequence ID" value="GHJ83811.1"/>
    <property type="molecule type" value="Genomic_DNA"/>
</dbReference>
<feature type="domain" description="N-acetyltransferase" evidence="1">
    <location>
        <begin position="17"/>
        <end position="71"/>
    </location>
</feature>
<dbReference type="CDD" id="cd04301">
    <property type="entry name" value="NAT_SF"/>
    <property type="match status" value="1"/>
</dbReference>
<dbReference type="Proteomes" id="UP000620104">
    <property type="component" value="Unassembled WGS sequence"/>
</dbReference>
<name>A0A8H3TN75_9TREE</name>
<dbReference type="SUPFAM" id="SSF55729">
    <property type="entry name" value="Acyl-CoA N-acyltransferases (Nat)"/>
    <property type="match status" value="1"/>
</dbReference>
<dbReference type="AlphaFoldDB" id="A0A8H3TN75"/>
<dbReference type="InterPro" id="IPR016181">
    <property type="entry name" value="Acyl_CoA_acyltransferase"/>
</dbReference>
<dbReference type="InterPro" id="IPR000182">
    <property type="entry name" value="GNAT_dom"/>
</dbReference>
<evidence type="ECO:0000313" key="3">
    <source>
        <dbReference type="Proteomes" id="UP000620104"/>
    </source>
</evidence>
<dbReference type="Gene3D" id="3.40.630.30">
    <property type="match status" value="1"/>
</dbReference>
<dbReference type="GO" id="GO:0016747">
    <property type="term" value="F:acyltransferase activity, transferring groups other than amino-acyl groups"/>
    <property type="evidence" value="ECO:0007669"/>
    <property type="project" value="InterPro"/>
</dbReference>
<gene>
    <name evidence="2" type="ORF">NliqN6_0213</name>
</gene>
<dbReference type="OrthoDB" id="2586484at2759"/>
<dbReference type="Pfam" id="PF00583">
    <property type="entry name" value="Acetyltransf_1"/>
    <property type="match status" value="1"/>
</dbReference>
<reference evidence="2" key="1">
    <citation type="submission" date="2020-07" db="EMBL/GenBank/DDBJ databases">
        <title>Draft Genome Sequence of a Deep-Sea Yeast, Naganishia (Cryptococcus) liquefaciens strain N6.</title>
        <authorList>
            <person name="Han Y.W."/>
            <person name="Kajitani R."/>
            <person name="Morimoto H."/>
            <person name="Parhat M."/>
            <person name="Tsubouchi H."/>
            <person name="Bakenova O."/>
            <person name="Ogata M."/>
            <person name="Argunhan B."/>
            <person name="Aoki R."/>
            <person name="Kajiwara S."/>
            <person name="Itoh T."/>
            <person name="Iwasaki H."/>
        </authorList>
    </citation>
    <scope>NUCLEOTIDE SEQUENCE</scope>
    <source>
        <strain evidence="2">N6</strain>
    </source>
</reference>
<evidence type="ECO:0000259" key="1">
    <source>
        <dbReference type="Pfam" id="PF00583"/>
    </source>
</evidence>
<organism evidence="2 3">
    <name type="scientific">Naganishia liquefaciens</name>
    <dbReference type="NCBI Taxonomy" id="104408"/>
    <lineage>
        <taxon>Eukaryota</taxon>
        <taxon>Fungi</taxon>
        <taxon>Dikarya</taxon>
        <taxon>Basidiomycota</taxon>
        <taxon>Agaricomycotina</taxon>
        <taxon>Tremellomycetes</taxon>
        <taxon>Filobasidiales</taxon>
        <taxon>Filobasidiaceae</taxon>
        <taxon>Naganishia</taxon>
    </lineage>
</organism>
<sequence>MNVPRTEWQKKLLEEYGEYTWLTEFAIAPAHQSQSLGRVLLRHVIALVEKDRLDLALTAVAHKVGFYSACGLEPVGEPLMYGPNKSLTGVVKMRWQYSTSRF</sequence>